<dbReference type="EMBL" id="JBHTKB010000001">
    <property type="protein sequence ID" value="MFD0913443.1"/>
    <property type="molecule type" value="Genomic_DNA"/>
</dbReference>
<evidence type="ECO:0000313" key="3">
    <source>
        <dbReference type="Proteomes" id="UP001597128"/>
    </source>
</evidence>
<name>A0ABW3F7L8_9PROT</name>
<feature type="transmembrane region" description="Helical" evidence="1">
    <location>
        <begin position="36"/>
        <end position="57"/>
    </location>
</feature>
<gene>
    <name evidence="2" type="ORF">ACFQ1Z_07785</name>
</gene>
<keyword evidence="1" id="KW-0812">Transmembrane</keyword>
<reference evidence="3" key="1">
    <citation type="journal article" date="2019" name="Int. J. Syst. Evol. Microbiol.">
        <title>The Global Catalogue of Microorganisms (GCM) 10K type strain sequencing project: providing services to taxonomists for standard genome sequencing and annotation.</title>
        <authorList>
            <consortium name="The Broad Institute Genomics Platform"/>
            <consortium name="The Broad Institute Genome Sequencing Center for Infectious Disease"/>
            <person name="Wu L."/>
            <person name="Ma J."/>
        </authorList>
    </citation>
    <scope>NUCLEOTIDE SEQUENCE [LARGE SCALE GENOMIC DNA]</scope>
    <source>
        <strain evidence="3">CCUG 58412</strain>
    </source>
</reference>
<keyword evidence="3" id="KW-1185">Reference proteome</keyword>
<feature type="transmembrane region" description="Helical" evidence="1">
    <location>
        <begin position="91"/>
        <end position="111"/>
    </location>
</feature>
<evidence type="ECO:0000313" key="2">
    <source>
        <dbReference type="EMBL" id="MFD0913443.1"/>
    </source>
</evidence>
<protein>
    <submittedName>
        <fullName evidence="2">Uncharacterized protein</fullName>
    </submittedName>
</protein>
<feature type="transmembrane region" description="Helical" evidence="1">
    <location>
        <begin position="12"/>
        <end position="30"/>
    </location>
</feature>
<sequence>MYKAFANTSLFTLTYVICLIPTYYAAYAGIAENASLDAPAILYLLSMLGIWAICLIRGDIIGKLWLVLIPTVAFIFNLTPALTSIPIVPYAYHLLAILLGAALPSVALTAADGYEMR</sequence>
<evidence type="ECO:0000256" key="1">
    <source>
        <dbReference type="SAM" id="Phobius"/>
    </source>
</evidence>
<keyword evidence="1" id="KW-0472">Membrane</keyword>
<feature type="transmembrane region" description="Helical" evidence="1">
    <location>
        <begin position="64"/>
        <end position="85"/>
    </location>
</feature>
<comment type="caution">
    <text evidence="2">The sequence shown here is derived from an EMBL/GenBank/DDBJ whole genome shotgun (WGS) entry which is preliminary data.</text>
</comment>
<organism evidence="2 3">
    <name type="scientific">Methylophilus luteus</name>
    <dbReference type="NCBI Taxonomy" id="640108"/>
    <lineage>
        <taxon>Bacteria</taxon>
        <taxon>Pseudomonadati</taxon>
        <taxon>Pseudomonadota</taxon>
        <taxon>Betaproteobacteria</taxon>
        <taxon>Nitrosomonadales</taxon>
        <taxon>Methylophilaceae</taxon>
        <taxon>Methylophilus</taxon>
    </lineage>
</organism>
<dbReference type="Proteomes" id="UP001597128">
    <property type="component" value="Unassembled WGS sequence"/>
</dbReference>
<accession>A0ABW3F7L8</accession>
<keyword evidence="1" id="KW-1133">Transmembrane helix</keyword>
<proteinExistence type="predicted"/>
<dbReference type="RefSeq" id="WP_379056805.1">
    <property type="nucleotide sequence ID" value="NZ_JBHTKB010000001.1"/>
</dbReference>